<evidence type="ECO:0000256" key="3">
    <source>
        <dbReference type="ARBA" id="ARBA00022617"/>
    </source>
</evidence>
<dbReference type="PRINTS" id="PR00463">
    <property type="entry name" value="EP450I"/>
</dbReference>
<proteinExistence type="inferred from homology"/>
<dbReference type="SUPFAM" id="SSF48264">
    <property type="entry name" value="Cytochrome P450"/>
    <property type="match status" value="1"/>
</dbReference>
<keyword evidence="9" id="KW-0472">Membrane</keyword>
<organism evidence="10 11">
    <name type="scientific">Macrophomina phaseolina</name>
    <dbReference type="NCBI Taxonomy" id="35725"/>
    <lineage>
        <taxon>Eukaryota</taxon>
        <taxon>Fungi</taxon>
        <taxon>Dikarya</taxon>
        <taxon>Ascomycota</taxon>
        <taxon>Pezizomycotina</taxon>
        <taxon>Dothideomycetes</taxon>
        <taxon>Dothideomycetes incertae sedis</taxon>
        <taxon>Botryosphaeriales</taxon>
        <taxon>Botryosphaeriaceae</taxon>
        <taxon>Macrophomina</taxon>
    </lineage>
</organism>
<sequence>MALLEPAHHTITEAAATVVFCFFATVLLFISWQLFFHPLRVYPGPLLGRCTNLYAAYHAWKGDLHLDMYRCHEKYEIFSHGANVAKSDVYKAMVHSAPNTLTIRDKRDHGRRRRILSQALSESQIRAYESIVLRHIRTLCSNIQAACDANETVDMSLQSDWFAFDVMSEVVFGMKFDALRKEEYRYVMKALEQSNVRVSALVQAACLAWGRLDRYLFPASIRARNQFLGFIGRLLKARTMQDVPRATDVFSYLAGAKDPGGEASLNAAEIRAESATLVVAGSDTSSTTLAATLFYLSSNPHAYDRVRQEVRSAFGSVDEIRIGPKLNSCSYLRGALWREVLPGGLAVGSVLLPEGVDVGVGIYSAHHNPEYFTSPFSYLPERWLEADDASTLESVERAKTAFYPFSLGPRSCVGKALAYHELTLALAHILYKFRFSRAREDAGSGNSAQEFVLKDHITGAKRALLLQFSFSGS</sequence>
<dbReference type="PROSITE" id="PS00086">
    <property type="entry name" value="CYTOCHROME_P450"/>
    <property type="match status" value="1"/>
</dbReference>
<dbReference type="InterPro" id="IPR050121">
    <property type="entry name" value="Cytochrome_P450_monoxygenase"/>
</dbReference>
<evidence type="ECO:0000313" key="11">
    <source>
        <dbReference type="Proteomes" id="UP000774617"/>
    </source>
</evidence>
<gene>
    <name evidence="10" type="ORF">B0J12DRAFT_718820</name>
</gene>
<keyword evidence="11" id="KW-1185">Reference proteome</keyword>
<evidence type="ECO:0000256" key="6">
    <source>
        <dbReference type="ARBA" id="ARBA00023004"/>
    </source>
</evidence>
<keyword evidence="3 8" id="KW-0349">Heme</keyword>
<evidence type="ECO:0000256" key="1">
    <source>
        <dbReference type="ARBA" id="ARBA00001971"/>
    </source>
</evidence>
<dbReference type="Pfam" id="PF00067">
    <property type="entry name" value="p450"/>
    <property type="match status" value="1"/>
</dbReference>
<evidence type="ECO:0000256" key="5">
    <source>
        <dbReference type="ARBA" id="ARBA00023002"/>
    </source>
</evidence>
<dbReference type="PRINTS" id="PR00385">
    <property type="entry name" value="P450"/>
</dbReference>
<dbReference type="PANTHER" id="PTHR24305">
    <property type="entry name" value="CYTOCHROME P450"/>
    <property type="match status" value="1"/>
</dbReference>
<comment type="caution">
    <text evidence="10">The sequence shown here is derived from an EMBL/GenBank/DDBJ whole genome shotgun (WGS) entry which is preliminary data.</text>
</comment>
<evidence type="ECO:0000256" key="8">
    <source>
        <dbReference type="RuleBase" id="RU000461"/>
    </source>
</evidence>
<feature type="transmembrane region" description="Helical" evidence="9">
    <location>
        <begin position="14"/>
        <end position="36"/>
    </location>
</feature>
<evidence type="ECO:0000256" key="4">
    <source>
        <dbReference type="ARBA" id="ARBA00022723"/>
    </source>
</evidence>
<protein>
    <submittedName>
        <fullName evidence="10">Cytochrome P450</fullName>
    </submittedName>
</protein>
<comment type="similarity">
    <text evidence="2 8">Belongs to the cytochrome P450 family.</text>
</comment>
<evidence type="ECO:0000256" key="7">
    <source>
        <dbReference type="ARBA" id="ARBA00023033"/>
    </source>
</evidence>
<reference evidence="10 11" key="1">
    <citation type="journal article" date="2021" name="Nat. Commun.">
        <title>Genetic determinants of endophytism in the Arabidopsis root mycobiome.</title>
        <authorList>
            <person name="Mesny F."/>
            <person name="Miyauchi S."/>
            <person name="Thiergart T."/>
            <person name="Pickel B."/>
            <person name="Atanasova L."/>
            <person name="Karlsson M."/>
            <person name="Huettel B."/>
            <person name="Barry K.W."/>
            <person name="Haridas S."/>
            <person name="Chen C."/>
            <person name="Bauer D."/>
            <person name="Andreopoulos W."/>
            <person name="Pangilinan J."/>
            <person name="LaButti K."/>
            <person name="Riley R."/>
            <person name="Lipzen A."/>
            <person name="Clum A."/>
            <person name="Drula E."/>
            <person name="Henrissat B."/>
            <person name="Kohler A."/>
            <person name="Grigoriev I.V."/>
            <person name="Martin F.M."/>
            <person name="Hacquard S."/>
        </authorList>
    </citation>
    <scope>NUCLEOTIDE SEQUENCE [LARGE SCALE GENOMIC DNA]</scope>
    <source>
        <strain evidence="10 11">MPI-SDFR-AT-0080</strain>
    </source>
</reference>
<dbReference type="Gene3D" id="1.10.630.10">
    <property type="entry name" value="Cytochrome P450"/>
    <property type="match status" value="1"/>
</dbReference>
<evidence type="ECO:0000256" key="9">
    <source>
        <dbReference type="SAM" id="Phobius"/>
    </source>
</evidence>
<keyword evidence="5 8" id="KW-0560">Oxidoreductase</keyword>
<dbReference type="EMBL" id="JAGTJR010000012">
    <property type="protein sequence ID" value="KAH7051097.1"/>
    <property type="molecule type" value="Genomic_DNA"/>
</dbReference>
<evidence type="ECO:0000256" key="2">
    <source>
        <dbReference type="ARBA" id="ARBA00010617"/>
    </source>
</evidence>
<dbReference type="Proteomes" id="UP000774617">
    <property type="component" value="Unassembled WGS sequence"/>
</dbReference>
<keyword evidence="9" id="KW-0812">Transmembrane</keyword>
<accession>A0ABQ8GBJ3</accession>
<comment type="cofactor">
    <cofactor evidence="1">
        <name>heme</name>
        <dbReference type="ChEBI" id="CHEBI:30413"/>
    </cofactor>
</comment>
<keyword evidence="7 8" id="KW-0503">Monooxygenase</keyword>
<name>A0ABQ8GBJ3_9PEZI</name>
<keyword evidence="4 8" id="KW-0479">Metal-binding</keyword>
<keyword evidence="9" id="KW-1133">Transmembrane helix</keyword>
<evidence type="ECO:0000313" key="10">
    <source>
        <dbReference type="EMBL" id="KAH7051097.1"/>
    </source>
</evidence>
<dbReference type="CDD" id="cd11061">
    <property type="entry name" value="CYP67-like"/>
    <property type="match status" value="1"/>
</dbReference>
<dbReference type="InterPro" id="IPR036396">
    <property type="entry name" value="Cyt_P450_sf"/>
</dbReference>
<dbReference type="InterPro" id="IPR001128">
    <property type="entry name" value="Cyt_P450"/>
</dbReference>
<dbReference type="InterPro" id="IPR017972">
    <property type="entry name" value="Cyt_P450_CS"/>
</dbReference>
<dbReference type="InterPro" id="IPR002401">
    <property type="entry name" value="Cyt_P450_E_grp-I"/>
</dbReference>
<keyword evidence="6 8" id="KW-0408">Iron</keyword>
<dbReference type="PANTHER" id="PTHR24305:SF237">
    <property type="entry name" value="CYTOCHROME P450 MONOOXYGENASE ATNE-RELATED"/>
    <property type="match status" value="1"/>
</dbReference>